<organism evidence="1">
    <name type="scientific">Nakamurella sp. A5-74</name>
    <dbReference type="NCBI Taxonomy" id="3158264"/>
    <lineage>
        <taxon>Bacteria</taxon>
        <taxon>Bacillati</taxon>
        <taxon>Actinomycetota</taxon>
        <taxon>Actinomycetes</taxon>
        <taxon>Nakamurellales</taxon>
        <taxon>Nakamurellaceae</taxon>
        <taxon>Nakamurella</taxon>
    </lineage>
</organism>
<dbReference type="RefSeq" id="WP_353650088.1">
    <property type="nucleotide sequence ID" value="NZ_CP159218.1"/>
</dbReference>
<name>A0AAU8DT59_9ACTN</name>
<evidence type="ECO:0000313" key="1">
    <source>
        <dbReference type="EMBL" id="XCG64475.1"/>
    </source>
</evidence>
<sequence>MKTFPDHWEPPPDGVDRGRVVDIDEVVIDRLIAGIPVRSNVPERKAAVQILTLRGWSAMRIGQQLGCAQRTVVRYRVAMPIGMRGH</sequence>
<proteinExistence type="predicted"/>
<accession>A0AAU8DT59</accession>
<dbReference type="AlphaFoldDB" id="A0AAU8DT59"/>
<reference evidence="1" key="1">
    <citation type="submission" date="2024-05" db="EMBL/GenBank/DDBJ databases">
        <authorList>
            <person name="Cai S.Y."/>
            <person name="Jin L.M."/>
            <person name="Li H.R."/>
        </authorList>
    </citation>
    <scope>NUCLEOTIDE SEQUENCE</scope>
    <source>
        <strain evidence="1">A5-74</strain>
    </source>
</reference>
<protein>
    <recommendedName>
        <fullName evidence="2">Helix-turn-helix domain-containing protein</fullName>
    </recommendedName>
</protein>
<gene>
    <name evidence="1" type="ORF">ABLG96_03810</name>
</gene>
<dbReference type="EMBL" id="CP159218">
    <property type="protein sequence ID" value="XCG64475.1"/>
    <property type="molecule type" value="Genomic_DNA"/>
</dbReference>
<evidence type="ECO:0008006" key="2">
    <source>
        <dbReference type="Google" id="ProtNLM"/>
    </source>
</evidence>